<accession>C6W2F1</accession>
<sequence>MRTFPLLLAIFVFIAACKKKNSQVDPQHQCLTPTEVKIQHISGQDVNFVLVGTDSTSIGKVAWTIISDEKTVQIETNGKTLVTQNFSKSGNFRVTAIVQTVCNKNITLTRTENFKIEQYQRQWITDIGQFQDSIDYHLAESVNGGCIAAINGWYSKQIISLNATGQLLWKKSLDWEDSKYTVSILTAGDEGYILGTTTNSKRYGLLKISNTGEKIWEKEFYGIPNPSMMFPGDNLRKVISASDGGYVLAGMSNTRVGNNKSSPQKNSASNDTNTAYDIWIVKVDAQGNKQWDKTIGGSDAEYISNIKVTPDGGYLLNCVSNSKISLDKTEDIEGDYDRWLVKINKSGDIEWDRIQPADTYGQMITLADGSIIIEKQSYPTGVGYRKLNSSGRKIWEKEIQGSDATLLPSVKGGFIMFGNLGAYNFIKFNNDGEVQDRISIELSEGLLRPWSPTIMTSSGGLYGFLYSGSNRSIFYVK</sequence>
<gene>
    <name evidence="1" type="ordered locus">Dfer_0869</name>
</gene>
<dbReference type="InterPro" id="IPR011047">
    <property type="entry name" value="Quinoprotein_ADH-like_sf"/>
</dbReference>
<dbReference type="PANTHER" id="PTHR42754">
    <property type="entry name" value="ENDOGLUCANASE"/>
    <property type="match status" value="1"/>
</dbReference>
<keyword evidence="2" id="KW-1185">Reference proteome</keyword>
<dbReference type="KEGG" id="dfe:Dfer_0869"/>
<protein>
    <submittedName>
        <fullName evidence="1">Uncharacterized protein</fullName>
    </submittedName>
</protein>
<name>C6W2F1_DYAFD</name>
<dbReference type="RefSeq" id="WP_015810381.1">
    <property type="nucleotide sequence ID" value="NC_013037.1"/>
</dbReference>
<dbReference type="HOGENOM" id="CLU_555216_0_0_10"/>
<dbReference type="PROSITE" id="PS51257">
    <property type="entry name" value="PROKAR_LIPOPROTEIN"/>
    <property type="match status" value="1"/>
</dbReference>
<dbReference type="AlphaFoldDB" id="C6W2F1"/>
<dbReference type="SUPFAM" id="SSF50998">
    <property type="entry name" value="Quinoprotein alcohol dehydrogenase-like"/>
    <property type="match status" value="1"/>
</dbReference>
<dbReference type="Proteomes" id="UP000002011">
    <property type="component" value="Chromosome"/>
</dbReference>
<dbReference type="EMBL" id="CP001619">
    <property type="protein sequence ID" value="ACT92124.1"/>
    <property type="molecule type" value="Genomic_DNA"/>
</dbReference>
<dbReference type="STRING" id="471854.Dfer_0869"/>
<dbReference type="OrthoDB" id="9811934at2"/>
<reference evidence="1 2" key="1">
    <citation type="journal article" date="2009" name="Stand. Genomic Sci.">
        <title>Complete genome sequence of Dyadobacter fermentans type strain (NS114).</title>
        <authorList>
            <person name="Lang E."/>
            <person name="Lapidus A."/>
            <person name="Chertkov O."/>
            <person name="Brettin T."/>
            <person name="Detter J.C."/>
            <person name="Han C."/>
            <person name="Copeland A."/>
            <person name="Glavina Del Rio T."/>
            <person name="Nolan M."/>
            <person name="Chen F."/>
            <person name="Lucas S."/>
            <person name="Tice H."/>
            <person name="Cheng J.F."/>
            <person name="Land M."/>
            <person name="Hauser L."/>
            <person name="Chang Y.J."/>
            <person name="Jeffries C.D."/>
            <person name="Kopitz M."/>
            <person name="Bruce D."/>
            <person name="Goodwin L."/>
            <person name="Pitluck S."/>
            <person name="Ovchinnikova G."/>
            <person name="Pati A."/>
            <person name="Ivanova N."/>
            <person name="Mavrommatis K."/>
            <person name="Chen A."/>
            <person name="Palaniappan K."/>
            <person name="Chain P."/>
            <person name="Bristow J."/>
            <person name="Eisen J.A."/>
            <person name="Markowitz V."/>
            <person name="Hugenholtz P."/>
            <person name="Goker M."/>
            <person name="Rohde M."/>
            <person name="Kyrpides N.C."/>
            <person name="Klenk H.P."/>
        </authorList>
    </citation>
    <scope>NUCLEOTIDE SEQUENCE [LARGE SCALE GENOMIC DNA]</scope>
    <source>
        <strain evidence="2">ATCC 700827 / DSM 18053 / CIP 107007 / KCTC 52180 / NS114</strain>
    </source>
</reference>
<organism evidence="1 2">
    <name type="scientific">Dyadobacter fermentans (strain ATCC 700827 / DSM 18053 / CIP 107007 / KCTC 52180 / NS114)</name>
    <dbReference type="NCBI Taxonomy" id="471854"/>
    <lineage>
        <taxon>Bacteria</taxon>
        <taxon>Pseudomonadati</taxon>
        <taxon>Bacteroidota</taxon>
        <taxon>Cytophagia</taxon>
        <taxon>Cytophagales</taxon>
        <taxon>Spirosomataceae</taxon>
        <taxon>Dyadobacter</taxon>
    </lineage>
</organism>
<dbReference type="PANTHER" id="PTHR42754:SF1">
    <property type="entry name" value="LIPOPROTEIN"/>
    <property type="match status" value="1"/>
</dbReference>
<proteinExistence type="predicted"/>
<dbReference type="eggNOG" id="COG1520">
    <property type="taxonomic scope" value="Bacteria"/>
</dbReference>
<evidence type="ECO:0000313" key="1">
    <source>
        <dbReference type="EMBL" id="ACT92124.1"/>
    </source>
</evidence>
<evidence type="ECO:0000313" key="2">
    <source>
        <dbReference type="Proteomes" id="UP000002011"/>
    </source>
</evidence>